<dbReference type="OrthoDB" id="2489132at2"/>
<dbReference type="CDD" id="cd18773">
    <property type="entry name" value="PDC1_HK_sensor"/>
    <property type="match status" value="1"/>
</dbReference>
<dbReference type="CDD" id="cd06225">
    <property type="entry name" value="HAMP"/>
    <property type="match status" value="1"/>
</dbReference>
<dbReference type="SMART" id="SM00304">
    <property type="entry name" value="HAMP"/>
    <property type="match status" value="1"/>
</dbReference>
<dbReference type="InterPro" id="IPR004089">
    <property type="entry name" value="MCPsignal_dom"/>
</dbReference>
<dbReference type="SMART" id="SM00283">
    <property type="entry name" value="MA"/>
    <property type="match status" value="1"/>
</dbReference>
<keyword evidence="4" id="KW-0472">Membrane</keyword>
<evidence type="ECO:0000256" key="3">
    <source>
        <dbReference type="ARBA" id="ARBA00022989"/>
    </source>
</evidence>
<comment type="similarity">
    <text evidence="6">Belongs to the methyl-accepting chemotaxis (MCP) protein family.</text>
</comment>
<dbReference type="InterPro" id="IPR003660">
    <property type="entry name" value="HAMP_dom"/>
</dbReference>
<dbReference type="CDD" id="cd11386">
    <property type="entry name" value="MCP_signal"/>
    <property type="match status" value="1"/>
</dbReference>
<evidence type="ECO:0000256" key="7">
    <source>
        <dbReference type="PROSITE-ProRule" id="PRU00284"/>
    </source>
</evidence>
<dbReference type="EMBL" id="FOYW01000003">
    <property type="protein sequence ID" value="SFR81932.1"/>
    <property type="molecule type" value="Genomic_DNA"/>
</dbReference>
<dbReference type="GO" id="GO:0016020">
    <property type="term" value="C:membrane"/>
    <property type="evidence" value="ECO:0007669"/>
    <property type="project" value="UniProtKB-SubCell"/>
</dbReference>
<feature type="domain" description="Methyl-accepting transducer" evidence="9">
    <location>
        <begin position="474"/>
        <end position="681"/>
    </location>
</feature>
<proteinExistence type="inferred from homology"/>
<name>A0A1I6JSK0_9GAMM</name>
<dbReference type="RefSeq" id="WP_092015569.1">
    <property type="nucleotide sequence ID" value="NZ_FOYW01000003.1"/>
</dbReference>
<evidence type="ECO:0000256" key="4">
    <source>
        <dbReference type="ARBA" id="ARBA00023136"/>
    </source>
</evidence>
<organism evidence="11 12">
    <name type="scientific">Marinobacter daqiaonensis</name>
    <dbReference type="NCBI Taxonomy" id="650891"/>
    <lineage>
        <taxon>Bacteria</taxon>
        <taxon>Pseudomonadati</taxon>
        <taxon>Pseudomonadota</taxon>
        <taxon>Gammaproteobacteria</taxon>
        <taxon>Pseudomonadales</taxon>
        <taxon>Marinobacteraceae</taxon>
        <taxon>Marinobacter</taxon>
    </lineage>
</organism>
<keyword evidence="8" id="KW-0175">Coiled coil</keyword>
<dbReference type="STRING" id="650891.SAMN05216203_3237"/>
<accession>A0A1I6JSK0</accession>
<evidence type="ECO:0000256" key="2">
    <source>
        <dbReference type="ARBA" id="ARBA00022692"/>
    </source>
</evidence>
<dbReference type="Proteomes" id="UP000198644">
    <property type="component" value="Unassembled WGS sequence"/>
</dbReference>
<evidence type="ECO:0000256" key="1">
    <source>
        <dbReference type="ARBA" id="ARBA00004370"/>
    </source>
</evidence>
<dbReference type="AlphaFoldDB" id="A0A1I6JSK0"/>
<keyword evidence="2" id="KW-0812">Transmembrane</keyword>
<evidence type="ECO:0000256" key="5">
    <source>
        <dbReference type="ARBA" id="ARBA00023224"/>
    </source>
</evidence>
<comment type="subcellular location">
    <subcellularLocation>
        <location evidence="1">Membrane</location>
    </subcellularLocation>
</comment>
<evidence type="ECO:0000259" key="9">
    <source>
        <dbReference type="PROSITE" id="PS50111"/>
    </source>
</evidence>
<feature type="coiled-coil region" evidence="8">
    <location>
        <begin position="618"/>
        <end position="645"/>
    </location>
</feature>
<keyword evidence="5 7" id="KW-0807">Transducer</keyword>
<dbReference type="Pfam" id="PF00015">
    <property type="entry name" value="MCPsignal"/>
    <property type="match status" value="1"/>
</dbReference>
<dbReference type="Gene3D" id="1.10.287.950">
    <property type="entry name" value="Methyl-accepting chemotaxis protein"/>
    <property type="match status" value="1"/>
</dbReference>
<dbReference type="GO" id="GO:0006935">
    <property type="term" value="P:chemotaxis"/>
    <property type="evidence" value="ECO:0007669"/>
    <property type="project" value="UniProtKB-ARBA"/>
</dbReference>
<evidence type="ECO:0000313" key="11">
    <source>
        <dbReference type="EMBL" id="SFR81932.1"/>
    </source>
</evidence>
<dbReference type="GO" id="GO:0007165">
    <property type="term" value="P:signal transduction"/>
    <property type="evidence" value="ECO:0007669"/>
    <property type="project" value="UniProtKB-KW"/>
</dbReference>
<dbReference type="PANTHER" id="PTHR32089:SF112">
    <property type="entry name" value="LYSOZYME-LIKE PROTEIN-RELATED"/>
    <property type="match status" value="1"/>
</dbReference>
<evidence type="ECO:0000313" key="12">
    <source>
        <dbReference type="Proteomes" id="UP000198644"/>
    </source>
</evidence>
<keyword evidence="12" id="KW-1185">Reference proteome</keyword>
<dbReference type="PROSITE" id="PS50111">
    <property type="entry name" value="CHEMOTAXIS_TRANSDUC_2"/>
    <property type="match status" value="1"/>
</dbReference>
<protein>
    <submittedName>
        <fullName evidence="11">Methyl-accepting chemotaxis protein</fullName>
    </submittedName>
</protein>
<dbReference type="PANTHER" id="PTHR32089">
    <property type="entry name" value="METHYL-ACCEPTING CHEMOTAXIS PROTEIN MCPB"/>
    <property type="match status" value="1"/>
</dbReference>
<reference evidence="11 12" key="1">
    <citation type="submission" date="2016-10" db="EMBL/GenBank/DDBJ databases">
        <authorList>
            <person name="de Groot N.N."/>
        </authorList>
    </citation>
    <scope>NUCLEOTIDE SEQUENCE [LARGE SCALE GENOMIC DNA]</scope>
    <source>
        <strain evidence="11 12">CGMCC 1.9167</strain>
    </source>
</reference>
<sequence length="714" mass="78695">MTLKSDAMPLTRSEQHWLTWFGHNGKLALGWSCLLNRSRYQTNEQIFESTARTRVELLKGWTENKWSFLEALAQRLSVIAPDQVPRLLEENRGRLRDIAELFVIDQQGRVMGSTARPVSDAAGLPLDAVRRGLSERFLHGPYKDAVTLRLGPTTSRFHDDVTLMFYQPVTLVDGSAAAVCARVPNDVMSDVIQREAGHVFEESGDNYIFMQESHFDPSILPGTALSRSRFEDATFSHGDNLKDGIRTGFGTLKIHHHTEFEIRFTDPATRQLHPGVRETMARGENLFVKYPGYSDYRHIPVIGKGVTFSLPGSPDRWGMMCEADLEEVYRRRSVEYQLTVQVGWLLVLLWGVNLGLAFSGVPLLLEAALNGLVMLGGLTLYRFGMAQPLTKRLGALADIVRGIAEGGGNLSQRVDLSRMKRDETGDLARWMNSFIDSLDGMVGQVIQLAANSGRASEALLEQNRLAEERIMAVLEEIDAMLQGADGQQQQIRSASATAHDVRTTMDEVVTSARERLAQVSQETNAVRQVISDSAKSIQGANDRTREIADMAGIIDEIADQTNLLALNAAIEAARAGDHGRGFSVVADEVRKLAHRTTDATREIGERLGMVQAETRQAVITMEQGMADMEERLRQTEAAAEDNSQLTDVVDRLFSAIDTIAETGEAQGRRTATVDAGAREMTAVIAQLTGKAEQTGTAARKLQALTGQFQVTQAS</sequence>
<evidence type="ECO:0000256" key="8">
    <source>
        <dbReference type="SAM" id="Coils"/>
    </source>
</evidence>
<feature type="domain" description="HAMP" evidence="10">
    <location>
        <begin position="387"/>
        <end position="443"/>
    </location>
</feature>
<evidence type="ECO:0000256" key="6">
    <source>
        <dbReference type="ARBA" id="ARBA00029447"/>
    </source>
</evidence>
<dbReference type="SUPFAM" id="SSF58104">
    <property type="entry name" value="Methyl-accepting chemotaxis protein (MCP) signaling domain"/>
    <property type="match status" value="1"/>
</dbReference>
<dbReference type="PROSITE" id="PS50885">
    <property type="entry name" value="HAMP"/>
    <property type="match status" value="1"/>
</dbReference>
<evidence type="ECO:0000259" key="10">
    <source>
        <dbReference type="PROSITE" id="PS50885"/>
    </source>
</evidence>
<gene>
    <name evidence="11" type="ORF">SAMN05216203_3237</name>
</gene>
<keyword evidence="3" id="KW-1133">Transmembrane helix</keyword>